<gene>
    <name evidence="2" type="ORF">HJG59_010470</name>
</gene>
<accession>A0A7J8BBG2</accession>
<reference evidence="2 3" key="1">
    <citation type="journal article" date="2020" name="Nature">
        <title>Six reference-quality genomes reveal evolution of bat adaptations.</title>
        <authorList>
            <person name="Jebb D."/>
            <person name="Huang Z."/>
            <person name="Pippel M."/>
            <person name="Hughes G.M."/>
            <person name="Lavrichenko K."/>
            <person name="Devanna P."/>
            <person name="Winkler S."/>
            <person name="Jermiin L.S."/>
            <person name="Skirmuntt E.C."/>
            <person name="Katzourakis A."/>
            <person name="Burkitt-Gray L."/>
            <person name="Ray D.A."/>
            <person name="Sullivan K.A.M."/>
            <person name="Roscito J.G."/>
            <person name="Kirilenko B.M."/>
            <person name="Davalos L.M."/>
            <person name="Corthals A.P."/>
            <person name="Power M.L."/>
            <person name="Jones G."/>
            <person name="Ransome R.D."/>
            <person name="Dechmann D.K.N."/>
            <person name="Locatelli A.G."/>
            <person name="Puechmaille S.J."/>
            <person name="Fedrigo O."/>
            <person name="Jarvis E.D."/>
            <person name="Hiller M."/>
            <person name="Vernes S.C."/>
            <person name="Myers E.W."/>
            <person name="Teeling E.C."/>
        </authorList>
    </citation>
    <scope>NUCLEOTIDE SEQUENCE [LARGE SCALE GENOMIC DNA]</scope>
    <source>
        <strain evidence="2">MMolMol1</strain>
        <tissue evidence="2">Muscle</tissue>
    </source>
</reference>
<feature type="compositionally biased region" description="Polar residues" evidence="1">
    <location>
        <begin position="164"/>
        <end position="180"/>
    </location>
</feature>
<dbReference type="Proteomes" id="UP000550707">
    <property type="component" value="Unassembled WGS sequence"/>
</dbReference>
<feature type="region of interest" description="Disordered" evidence="1">
    <location>
        <begin position="151"/>
        <end position="180"/>
    </location>
</feature>
<evidence type="ECO:0000313" key="2">
    <source>
        <dbReference type="EMBL" id="KAF6395829.1"/>
    </source>
</evidence>
<dbReference type="EMBL" id="JACASF010000033">
    <property type="protein sequence ID" value="KAF6395829.1"/>
    <property type="molecule type" value="Genomic_DNA"/>
</dbReference>
<comment type="caution">
    <text evidence="2">The sequence shown here is derived from an EMBL/GenBank/DDBJ whole genome shotgun (WGS) entry which is preliminary data.</text>
</comment>
<name>A0A7J8BBG2_MOLMO</name>
<evidence type="ECO:0000256" key="1">
    <source>
        <dbReference type="SAM" id="MobiDB-lite"/>
    </source>
</evidence>
<protein>
    <submittedName>
        <fullName evidence="2">Uncharacterized protein</fullName>
    </submittedName>
</protein>
<sequence>MCAPTRSLSATSWPPPASTSGFSGPGCRPSNGRSLSGQYSQLSGTRQIRMPGRGLWTFPEPGPQDTPSQPWPCGPDKSPIPTPAATLYLAAPRTEARFLLIHLHCLQTLTTVQTRGPGPASAALPPCFSLSMSSGSITHTIGLPPTSYLRDSQSPTVGRAALGPTQQMTSDRLLLTSPSP</sequence>
<evidence type="ECO:0000313" key="3">
    <source>
        <dbReference type="Proteomes" id="UP000550707"/>
    </source>
</evidence>
<keyword evidence="3" id="KW-1185">Reference proteome</keyword>
<proteinExistence type="predicted"/>
<feature type="compositionally biased region" description="Pro residues" evidence="1">
    <location>
        <begin position="60"/>
        <end position="72"/>
    </location>
</feature>
<organism evidence="2 3">
    <name type="scientific">Molossus molossus</name>
    <name type="common">Pallas' mastiff bat</name>
    <name type="synonym">Vespertilio molossus</name>
    <dbReference type="NCBI Taxonomy" id="27622"/>
    <lineage>
        <taxon>Eukaryota</taxon>
        <taxon>Metazoa</taxon>
        <taxon>Chordata</taxon>
        <taxon>Craniata</taxon>
        <taxon>Vertebrata</taxon>
        <taxon>Euteleostomi</taxon>
        <taxon>Mammalia</taxon>
        <taxon>Eutheria</taxon>
        <taxon>Laurasiatheria</taxon>
        <taxon>Chiroptera</taxon>
        <taxon>Yangochiroptera</taxon>
        <taxon>Molossidae</taxon>
        <taxon>Molossus</taxon>
    </lineage>
</organism>
<dbReference type="InParanoid" id="A0A7J8BBG2"/>
<feature type="compositionally biased region" description="Polar residues" evidence="1">
    <location>
        <begin position="31"/>
        <end position="46"/>
    </location>
</feature>
<dbReference type="AlphaFoldDB" id="A0A7J8BBG2"/>
<feature type="region of interest" description="Disordered" evidence="1">
    <location>
        <begin position="1"/>
        <end position="72"/>
    </location>
</feature>